<dbReference type="GO" id="GO:0015833">
    <property type="term" value="P:peptide transport"/>
    <property type="evidence" value="ECO:0007669"/>
    <property type="project" value="TreeGrafter"/>
</dbReference>
<dbReference type="EMBL" id="PCRE01000041">
    <property type="protein sequence ID" value="PIP14874.1"/>
    <property type="molecule type" value="Genomic_DNA"/>
</dbReference>
<dbReference type="PANTHER" id="PTHR30290">
    <property type="entry name" value="PERIPLASMIC BINDING COMPONENT OF ABC TRANSPORTER"/>
    <property type="match status" value="1"/>
</dbReference>
<evidence type="ECO:0000259" key="2">
    <source>
        <dbReference type="Pfam" id="PF00496"/>
    </source>
</evidence>
<keyword evidence="1" id="KW-1133">Transmembrane helix</keyword>
<evidence type="ECO:0000313" key="4">
    <source>
        <dbReference type="Proteomes" id="UP000231025"/>
    </source>
</evidence>
<dbReference type="InterPro" id="IPR030678">
    <property type="entry name" value="Peptide/Ni-bd"/>
</dbReference>
<accession>A0A2G9Y6N8</accession>
<dbReference type="Gene3D" id="3.10.105.10">
    <property type="entry name" value="Dipeptide-binding Protein, Domain 3"/>
    <property type="match status" value="1"/>
</dbReference>
<sequence>MILAKRNLRYYYWLLLEFVKKHGRLITFSFFLSLISIIGFLSVSPYLKVISAKQEIIGIVGSYDFNTVPDEILQKITNGLVTITKKGEIIPVVANSWEARSEGREYRLHLKEELVWNDGKKFKAGDIDYRFKDIGLKVIDDKTIDFYLDKPLAIFPTYLNKPLIRYPLNGVAGLYKVGKIKLNRGYLKELTLIPNVKNLSPIKYKFYNNESQLVDAYKKGEISEMTINKKAVADTFLNWKNSQVQKEVDYSKEMVIFLNSKNNLLTDKNTKDALMMAVDYEILANFGEVAKGSIPPNSWAYNPNLKSNVYDLETAEKIIKNEITASDSAKINLITYYDYYDIADELINKFKAIGLSIDLRIISYNVPEDFDMFLAYWKVPPDPDQYYFWHSTQAKESQGGNIGSYKNVKVDQLLEEGRSTINLEEREKYYFDLQKIMADDPPAIFLYYPYVYTIRRK</sequence>
<name>A0A2G9Y6N8_9BACT</name>
<dbReference type="InterPro" id="IPR000914">
    <property type="entry name" value="SBP_5_dom"/>
</dbReference>
<dbReference type="GO" id="GO:0043190">
    <property type="term" value="C:ATP-binding cassette (ABC) transporter complex"/>
    <property type="evidence" value="ECO:0007669"/>
    <property type="project" value="InterPro"/>
</dbReference>
<dbReference type="PANTHER" id="PTHR30290:SF81">
    <property type="entry name" value="OLIGOPEPTIDE-BINDING PROTEIN OPPA"/>
    <property type="match status" value="1"/>
</dbReference>
<evidence type="ECO:0000256" key="1">
    <source>
        <dbReference type="SAM" id="Phobius"/>
    </source>
</evidence>
<protein>
    <recommendedName>
        <fullName evidence="2">Solute-binding protein family 5 domain-containing protein</fullName>
    </recommendedName>
</protein>
<proteinExistence type="predicted"/>
<keyword evidence="1" id="KW-0812">Transmembrane</keyword>
<dbReference type="AlphaFoldDB" id="A0A2G9Y6N8"/>
<dbReference type="Gene3D" id="3.90.76.10">
    <property type="entry name" value="Dipeptide-binding Protein, Domain 1"/>
    <property type="match status" value="1"/>
</dbReference>
<feature type="transmembrane region" description="Helical" evidence="1">
    <location>
        <begin position="25"/>
        <end position="47"/>
    </location>
</feature>
<dbReference type="InterPro" id="IPR039424">
    <property type="entry name" value="SBP_5"/>
</dbReference>
<reference evidence="3 4" key="1">
    <citation type="submission" date="2017-09" db="EMBL/GenBank/DDBJ databases">
        <title>Depth-based differentiation of microbial function through sediment-hosted aquifers and enrichment of novel symbionts in the deep terrestrial subsurface.</title>
        <authorList>
            <person name="Probst A.J."/>
            <person name="Ladd B."/>
            <person name="Jarett J.K."/>
            <person name="Geller-Mcgrath D.E."/>
            <person name="Sieber C.M."/>
            <person name="Emerson J.B."/>
            <person name="Anantharaman K."/>
            <person name="Thomas B.C."/>
            <person name="Malmstrom R."/>
            <person name="Stieglmeier M."/>
            <person name="Klingl A."/>
            <person name="Woyke T."/>
            <person name="Ryan C.M."/>
            <person name="Banfield J.F."/>
        </authorList>
    </citation>
    <scope>NUCLEOTIDE SEQUENCE [LARGE SCALE GENOMIC DNA]</scope>
    <source>
        <strain evidence="3">CG23_combo_of_CG06-09_8_20_14_all_35_49</strain>
    </source>
</reference>
<dbReference type="Proteomes" id="UP000231025">
    <property type="component" value="Unassembled WGS sequence"/>
</dbReference>
<dbReference type="GO" id="GO:1904680">
    <property type="term" value="F:peptide transmembrane transporter activity"/>
    <property type="evidence" value="ECO:0007669"/>
    <property type="project" value="TreeGrafter"/>
</dbReference>
<dbReference type="SUPFAM" id="SSF53850">
    <property type="entry name" value="Periplasmic binding protein-like II"/>
    <property type="match status" value="1"/>
</dbReference>
<dbReference type="Pfam" id="PF00496">
    <property type="entry name" value="SBP_bac_5"/>
    <property type="match status" value="1"/>
</dbReference>
<gene>
    <name evidence="3" type="ORF">COX47_02815</name>
</gene>
<comment type="caution">
    <text evidence="3">The sequence shown here is derived from an EMBL/GenBank/DDBJ whole genome shotgun (WGS) entry which is preliminary data.</text>
</comment>
<feature type="domain" description="Solute-binding protein family 5" evidence="2">
    <location>
        <begin position="88"/>
        <end position="393"/>
    </location>
</feature>
<dbReference type="Gene3D" id="3.40.190.10">
    <property type="entry name" value="Periplasmic binding protein-like II"/>
    <property type="match status" value="1"/>
</dbReference>
<dbReference type="GO" id="GO:0042597">
    <property type="term" value="C:periplasmic space"/>
    <property type="evidence" value="ECO:0007669"/>
    <property type="project" value="UniProtKB-ARBA"/>
</dbReference>
<keyword evidence="1" id="KW-0472">Membrane</keyword>
<evidence type="ECO:0000313" key="3">
    <source>
        <dbReference type="EMBL" id="PIP14874.1"/>
    </source>
</evidence>
<organism evidence="3 4">
    <name type="scientific">Candidatus Roizmanbacteria bacterium CG23_combo_of_CG06-09_8_20_14_all_35_49</name>
    <dbReference type="NCBI Taxonomy" id="1974863"/>
    <lineage>
        <taxon>Bacteria</taxon>
        <taxon>Candidatus Roizmaniibacteriota</taxon>
    </lineage>
</organism>
<dbReference type="PIRSF" id="PIRSF002741">
    <property type="entry name" value="MppA"/>
    <property type="match status" value="1"/>
</dbReference>
<dbReference type="CDD" id="cd00995">
    <property type="entry name" value="PBP2_NikA_DppA_OppA_like"/>
    <property type="match status" value="1"/>
</dbReference>